<comment type="caution">
    <text evidence="1">The sequence shown here is derived from an EMBL/GenBank/DDBJ whole genome shotgun (WGS) entry which is preliminary data.</text>
</comment>
<sequence length="145" mass="16457">MDPKAYDYILKFRQESIPDLQAESNLHNSSNSKVLARYARALQMAECGVGRYITPHPPNNIVEHVSGTQTCYSQVCEIVELEVEGTQELTDQCWKMNVVHIFMPLAYLQLPAWSCGFIHPSYLLRPLSGLSTTQWPAPDDMNLNE</sequence>
<accession>A0A0L6V1A2</accession>
<dbReference type="Proteomes" id="UP000037035">
    <property type="component" value="Unassembled WGS sequence"/>
</dbReference>
<organism evidence="1 2">
    <name type="scientific">Puccinia sorghi</name>
    <dbReference type="NCBI Taxonomy" id="27349"/>
    <lineage>
        <taxon>Eukaryota</taxon>
        <taxon>Fungi</taxon>
        <taxon>Dikarya</taxon>
        <taxon>Basidiomycota</taxon>
        <taxon>Pucciniomycotina</taxon>
        <taxon>Pucciniomycetes</taxon>
        <taxon>Pucciniales</taxon>
        <taxon>Pucciniaceae</taxon>
        <taxon>Puccinia</taxon>
    </lineage>
</organism>
<evidence type="ECO:0000313" key="2">
    <source>
        <dbReference type="Proteomes" id="UP000037035"/>
    </source>
</evidence>
<proteinExistence type="predicted"/>
<keyword evidence="2" id="KW-1185">Reference proteome</keyword>
<dbReference type="EMBL" id="LAVV01007849">
    <property type="protein sequence ID" value="KNZ54563.1"/>
    <property type="molecule type" value="Genomic_DNA"/>
</dbReference>
<dbReference type="VEuPathDB" id="FungiDB:VP01_2912g1"/>
<dbReference type="AlphaFoldDB" id="A0A0L6V1A2"/>
<name>A0A0L6V1A2_9BASI</name>
<protein>
    <submittedName>
        <fullName evidence="1">Uncharacterized protein</fullName>
    </submittedName>
</protein>
<reference evidence="1 2" key="1">
    <citation type="submission" date="2015-08" db="EMBL/GenBank/DDBJ databases">
        <title>Next Generation Sequencing and Analysis of the Genome of Puccinia sorghi L Schw, the Causal Agent of Maize Common Rust.</title>
        <authorList>
            <person name="Rochi L."/>
            <person name="Burguener G."/>
            <person name="Darino M."/>
            <person name="Turjanski A."/>
            <person name="Kreff E."/>
            <person name="Dieguez M.J."/>
            <person name="Sacco F."/>
        </authorList>
    </citation>
    <scope>NUCLEOTIDE SEQUENCE [LARGE SCALE GENOMIC DNA]</scope>
    <source>
        <strain evidence="1 2">RO10H11247</strain>
    </source>
</reference>
<gene>
    <name evidence="1" type="ORF">VP01_2912g1</name>
</gene>
<evidence type="ECO:0000313" key="1">
    <source>
        <dbReference type="EMBL" id="KNZ54563.1"/>
    </source>
</evidence>